<evidence type="ECO:0000313" key="4">
    <source>
        <dbReference type="EMBL" id="GMS92344.1"/>
    </source>
</evidence>
<evidence type="ECO:0000256" key="2">
    <source>
        <dbReference type="ARBA" id="ARBA00022840"/>
    </source>
</evidence>
<dbReference type="SMART" id="SM00220">
    <property type="entry name" value="S_TKc"/>
    <property type="match status" value="1"/>
</dbReference>
<dbReference type="InterPro" id="IPR050117">
    <property type="entry name" value="MAPK"/>
</dbReference>
<keyword evidence="5" id="KW-1185">Reference proteome</keyword>
<dbReference type="Proteomes" id="UP001432027">
    <property type="component" value="Unassembled WGS sequence"/>
</dbReference>
<dbReference type="GO" id="GO:0005524">
    <property type="term" value="F:ATP binding"/>
    <property type="evidence" value="ECO:0007669"/>
    <property type="project" value="UniProtKB-KW"/>
</dbReference>
<keyword evidence="1" id="KW-0547">Nucleotide-binding</keyword>
<evidence type="ECO:0000259" key="3">
    <source>
        <dbReference type="PROSITE" id="PS50011"/>
    </source>
</evidence>
<dbReference type="Pfam" id="PF00069">
    <property type="entry name" value="Pkinase"/>
    <property type="match status" value="1"/>
</dbReference>
<dbReference type="GO" id="GO:0004672">
    <property type="term" value="F:protein kinase activity"/>
    <property type="evidence" value="ECO:0007669"/>
    <property type="project" value="InterPro"/>
</dbReference>
<dbReference type="InterPro" id="IPR011009">
    <property type="entry name" value="Kinase-like_dom_sf"/>
</dbReference>
<dbReference type="Gene3D" id="1.10.510.10">
    <property type="entry name" value="Transferase(Phosphotransferase) domain 1"/>
    <property type="match status" value="1"/>
</dbReference>
<evidence type="ECO:0000313" key="5">
    <source>
        <dbReference type="Proteomes" id="UP001432027"/>
    </source>
</evidence>
<evidence type="ECO:0000256" key="1">
    <source>
        <dbReference type="ARBA" id="ARBA00022741"/>
    </source>
</evidence>
<dbReference type="InterPro" id="IPR008271">
    <property type="entry name" value="Ser/Thr_kinase_AS"/>
</dbReference>
<feature type="non-terminal residue" evidence="4">
    <location>
        <position position="1"/>
    </location>
</feature>
<proteinExistence type="predicted"/>
<dbReference type="SUPFAM" id="SSF56112">
    <property type="entry name" value="Protein kinase-like (PK-like)"/>
    <property type="match status" value="1"/>
</dbReference>
<dbReference type="PROSITE" id="PS50011">
    <property type="entry name" value="PROTEIN_KINASE_DOM"/>
    <property type="match status" value="1"/>
</dbReference>
<name>A0AAV5TAK2_9BILA</name>
<protein>
    <recommendedName>
        <fullName evidence="3">Protein kinase domain-containing protein</fullName>
    </recommendedName>
</protein>
<dbReference type="InterPro" id="IPR000719">
    <property type="entry name" value="Prot_kinase_dom"/>
</dbReference>
<organism evidence="4 5">
    <name type="scientific">Pristionchus entomophagus</name>
    <dbReference type="NCBI Taxonomy" id="358040"/>
    <lineage>
        <taxon>Eukaryota</taxon>
        <taxon>Metazoa</taxon>
        <taxon>Ecdysozoa</taxon>
        <taxon>Nematoda</taxon>
        <taxon>Chromadorea</taxon>
        <taxon>Rhabditida</taxon>
        <taxon>Rhabditina</taxon>
        <taxon>Diplogasteromorpha</taxon>
        <taxon>Diplogasteroidea</taxon>
        <taxon>Neodiplogasteridae</taxon>
        <taxon>Pristionchus</taxon>
    </lineage>
</organism>
<keyword evidence="2" id="KW-0067">ATP-binding</keyword>
<gene>
    <name evidence="4" type="ORF">PENTCL1PPCAC_14519</name>
</gene>
<dbReference type="Gene3D" id="3.30.200.20">
    <property type="entry name" value="Phosphorylase Kinase, domain 1"/>
    <property type="match status" value="1"/>
</dbReference>
<dbReference type="PROSITE" id="PS00108">
    <property type="entry name" value="PROTEIN_KINASE_ST"/>
    <property type="match status" value="1"/>
</dbReference>
<sequence>GIAIKFFTNVFQDVPWANLALRELNLLNNTKHDNVVRMLGAYYVKDDLGELQSVYHITEYCGRDLKEVIEKGPKYSMQQVKSMMNDLLRACNYLNSAGIIHRDVKPENMCIDDNWKLTLLDLGLARVIDRNNKMTQERGSHPYMSIEMLKEWAGKYDERVDVWSIGAIMCELLTGQVFFQTSEKVKYPIDAAIMKLGPIPECVLDQIAHVIQIGEVEARKRFRKKSQMEGVKRINFSNYLLEEGLSWLADDIRRYREHLIDFIDYALQFAPEMRMSVDFALAHPLLIEVRDLSREVPIYVISEVFVPDEQPLPEDKDKAMIEVKRRIKAKIDAAPRYLE</sequence>
<dbReference type="PANTHER" id="PTHR24055">
    <property type="entry name" value="MITOGEN-ACTIVATED PROTEIN KINASE"/>
    <property type="match status" value="1"/>
</dbReference>
<reference evidence="4" key="1">
    <citation type="submission" date="2023-10" db="EMBL/GenBank/DDBJ databases">
        <title>Genome assembly of Pristionchus species.</title>
        <authorList>
            <person name="Yoshida K."/>
            <person name="Sommer R.J."/>
        </authorList>
    </citation>
    <scope>NUCLEOTIDE SEQUENCE</scope>
    <source>
        <strain evidence="4">RS0144</strain>
    </source>
</reference>
<dbReference type="AlphaFoldDB" id="A0AAV5TAK2"/>
<accession>A0AAV5TAK2</accession>
<feature type="domain" description="Protein kinase" evidence="3">
    <location>
        <begin position="1"/>
        <end position="286"/>
    </location>
</feature>
<dbReference type="EMBL" id="BTSX01000004">
    <property type="protein sequence ID" value="GMS92344.1"/>
    <property type="molecule type" value="Genomic_DNA"/>
</dbReference>
<comment type="caution">
    <text evidence="4">The sequence shown here is derived from an EMBL/GenBank/DDBJ whole genome shotgun (WGS) entry which is preliminary data.</text>
</comment>